<dbReference type="GO" id="GO:0009231">
    <property type="term" value="P:riboflavin biosynthetic process"/>
    <property type="evidence" value="ECO:0007669"/>
    <property type="project" value="UniProtKB-UniPathway"/>
</dbReference>
<dbReference type="PIRSF" id="PIRSF006769">
    <property type="entry name" value="RibD"/>
    <property type="match status" value="1"/>
</dbReference>
<evidence type="ECO:0000256" key="5">
    <source>
        <dbReference type="ARBA" id="ARBA00022801"/>
    </source>
</evidence>
<dbReference type="PANTHER" id="PTHR38011">
    <property type="entry name" value="DIHYDROFOLATE REDUCTASE FAMILY PROTEIN (AFU_ORTHOLOGUE AFUA_8G06820)"/>
    <property type="match status" value="1"/>
</dbReference>
<evidence type="ECO:0000256" key="2">
    <source>
        <dbReference type="ARBA" id="ARBA00004882"/>
    </source>
</evidence>
<dbReference type="Gene3D" id="3.40.140.10">
    <property type="entry name" value="Cytidine Deaminase, domain 2"/>
    <property type="match status" value="1"/>
</dbReference>
<dbReference type="Pfam" id="PF01872">
    <property type="entry name" value="RibD_C"/>
    <property type="match status" value="1"/>
</dbReference>
<dbReference type="GO" id="GO:0008703">
    <property type="term" value="F:5-amino-6-(5-phosphoribosylamino)uracil reductase activity"/>
    <property type="evidence" value="ECO:0007669"/>
    <property type="project" value="UniProtKB-EC"/>
</dbReference>
<evidence type="ECO:0000259" key="10">
    <source>
        <dbReference type="PROSITE" id="PS51747"/>
    </source>
</evidence>
<evidence type="ECO:0000256" key="1">
    <source>
        <dbReference type="ARBA" id="ARBA00001947"/>
    </source>
</evidence>
<reference evidence="11" key="1">
    <citation type="submission" date="2018-06" db="EMBL/GenBank/DDBJ databases">
        <authorList>
            <person name="Zhirakovskaya E."/>
        </authorList>
    </citation>
    <scope>NUCLEOTIDE SEQUENCE</scope>
</reference>
<dbReference type="SUPFAM" id="SSF53597">
    <property type="entry name" value="Dihydrofolate reductase-like"/>
    <property type="match status" value="1"/>
</dbReference>
<protein>
    <submittedName>
        <fullName evidence="11">Diaminohydroxyphosphoribosylaminopyrimidine deaminase / 5-amino-6-(5-phosphoribosylamino)uracil reductase</fullName>
        <ecNumber evidence="11">1.1.1.193</ecNumber>
        <ecNumber evidence="11">3.5.4.26</ecNumber>
    </submittedName>
</protein>
<dbReference type="InterPro" id="IPR050765">
    <property type="entry name" value="Riboflavin_Biosynth_HTPR"/>
</dbReference>
<sequence length="363" mass="39622">MAQALRLAHRGINTTHPNPRVGCVLVIDEQVIAEGWHVKTGESHAEIVALQQATITQGATAYVTLEPCCHQGRTGACTSALINAGIKRVVVAMRDPFPEVAGRGIEILREAGVQVDVGLMQEEAIRLNTGFVKRLTTGYPWVRSKIACSLDGRTAAGNGESKWITSDLSRQDVQQWRARSSAIMTGIGTVIADDPSLNVRHKTLSDDAFQQPLRVVLDSTLRMKPSARMLALPGRTLIFTTRGEPHCMQALRDAGATVVVQQGEKESLDLQEVLSYLAKKESMNEILLEAGATLNGAFMEAGYIDEFLIYMAPSFMGGDARGLFNTSHIESLSDQVKLQINEVRQLGSDIRIRAFPCRNNEVA</sequence>
<dbReference type="CDD" id="cd01284">
    <property type="entry name" value="Riboflavin_deaminase-reductase"/>
    <property type="match status" value="1"/>
</dbReference>
<evidence type="ECO:0000256" key="3">
    <source>
        <dbReference type="ARBA" id="ARBA00004910"/>
    </source>
</evidence>
<dbReference type="NCBIfam" id="TIGR00326">
    <property type="entry name" value="eubact_ribD"/>
    <property type="match status" value="1"/>
</dbReference>
<dbReference type="Pfam" id="PF00383">
    <property type="entry name" value="dCMP_cyt_deam_1"/>
    <property type="match status" value="1"/>
</dbReference>
<dbReference type="InterPro" id="IPR002125">
    <property type="entry name" value="CMP_dCMP_dom"/>
</dbReference>
<dbReference type="Gene3D" id="3.40.430.10">
    <property type="entry name" value="Dihydrofolate Reductase, subunit A"/>
    <property type="match status" value="1"/>
</dbReference>
<proteinExistence type="predicted"/>
<gene>
    <name evidence="11" type="ORF">MNBD_GAMMA16-1014</name>
</gene>
<evidence type="ECO:0000256" key="4">
    <source>
        <dbReference type="ARBA" id="ARBA00022723"/>
    </source>
</evidence>
<dbReference type="GO" id="GO:0050661">
    <property type="term" value="F:NADP binding"/>
    <property type="evidence" value="ECO:0007669"/>
    <property type="project" value="InterPro"/>
</dbReference>
<dbReference type="EMBL" id="UOFO01000152">
    <property type="protein sequence ID" value="VAW88877.1"/>
    <property type="molecule type" value="Genomic_DNA"/>
</dbReference>
<keyword evidence="9" id="KW-0511">Multifunctional enzyme</keyword>
<dbReference type="InterPro" id="IPR011549">
    <property type="entry name" value="RibD_C"/>
</dbReference>
<dbReference type="PROSITE" id="PS51747">
    <property type="entry name" value="CYT_DCMP_DEAMINASES_2"/>
    <property type="match status" value="1"/>
</dbReference>
<keyword evidence="7" id="KW-0521">NADP</keyword>
<dbReference type="NCBIfam" id="TIGR00227">
    <property type="entry name" value="ribD_Cterm"/>
    <property type="match status" value="1"/>
</dbReference>
<keyword evidence="8 11" id="KW-0560">Oxidoreductase</keyword>
<evidence type="ECO:0000256" key="9">
    <source>
        <dbReference type="ARBA" id="ARBA00023268"/>
    </source>
</evidence>
<dbReference type="GO" id="GO:0046872">
    <property type="term" value="F:metal ion binding"/>
    <property type="evidence" value="ECO:0007669"/>
    <property type="project" value="UniProtKB-KW"/>
</dbReference>
<feature type="domain" description="CMP/dCMP-type deaminase" evidence="10">
    <location>
        <begin position="1"/>
        <end position="116"/>
    </location>
</feature>
<dbReference type="InterPro" id="IPR016193">
    <property type="entry name" value="Cytidine_deaminase-like"/>
</dbReference>
<keyword evidence="4" id="KW-0479">Metal-binding</keyword>
<dbReference type="EC" id="1.1.1.193" evidence="11"/>
<comment type="pathway">
    <text evidence="2">Cofactor biosynthesis; riboflavin biosynthesis; 5-amino-6-(D-ribitylamino)uracil from GTP: step 2/4.</text>
</comment>
<dbReference type="PANTHER" id="PTHR38011:SF7">
    <property type="entry name" value="2,5-DIAMINO-6-RIBOSYLAMINO-4(3H)-PYRIMIDINONE 5'-PHOSPHATE REDUCTASE"/>
    <property type="match status" value="1"/>
</dbReference>
<dbReference type="AlphaFoldDB" id="A0A3B0ZNG9"/>
<dbReference type="EC" id="3.5.4.26" evidence="11"/>
<evidence type="ECO:0000256" key="7">
    <source>
        <dbReference type="ARBA" id="ARBA00022857"/>
    </source>
</evidence>
<dbReference type="InterPro" id="IPR002734">
    <property type="entry name" value="RibDG_C"/>
</dbReference>
<comment type="pathway">
    <text evidence="3">Cofactor biosynthesis; riboflavin biosynthesis; 5-amino-6-(D-ribitylamino)uracil from GTP: step 3/4.</text>
</comment>
<evidence type="ECO:0000256" key="8">
    <source>
        <dbReference type="ARBA" id="ARBA00023002"/>
    </source>
</evidence>
<keyword evidence="5 11" id="KW-0378">Hydrolase</keyword>
<dbReference type="UniPathway" id="UPA00275">
    <property type="reaction ID" value="UER00402"/>
</dbReference>
<comment type="cofactor">
    <cofactor evidence="1">
        <name>Zn(2+)</name>
        <dbReference type="ChEBI" id="CHEBI:29105"/>
    </cofactor>
</comment>
<organism evidence="11">
    <name type="scientific">hydrothermal vent metagenome</name>
    <dbReference type="NCBI Taxonomy" id="652676"/>
    <lineage>
        <taxon>unclassified sequences</taxon>
        <taxon>metagenomes</taxon>
        <taxon>ecological metagenomes</taxon>
    </lineage>
</organism>
<keyword evidence="6" id="KW-0862">Zinc</keyword>
<accession>A0A3B0ZNG9</accession>
<dbReference type="GO" id="GO:0008835">
    <property type="term" value="F:diaminohydroxyphosphoribosylaminopyrimidine deaminase activity"/>
    <property type="evidence" value="ECO:0007669"/>
    <property type="project" value="UniProtKB-EC"/>
</dbReference>
<dbReference type="SUPFAM" id="SSF53927">
    <property type="entry name" value="Cytidine deaminase-like"/>
    <property type="match status" value="1"/>
</dbReference>
<dbReference type="InterPro" id="IPR004794">
    <property type="entry name" value="Eubact_RibD"/>
</dbReference>
<dbReference type="InterPro" id="IPR024072">
    <property type="entry name" value="DHFR-like_dom_sf"/>
</dbReference>
<evidence type="ECO:0000313" key="11">
    <source>
        <dbReference type="EMBL" id="VAW88877.1"/>
    </source>
</evidence>
<evidence type="ECO:0000256" key="6">
    <source>
        <dbReference type="ARBA" id="ARBA00022833"/>
    </source>
</evidence>
<name>A0A3B0ZNG9_9ZZZZ</name>
<dbReference type="FunFam" id="3.40.140.10:FF:000025">
    <property type="entry name" value="Riboflavin biosynthesis protein RibD"/>
    <property type="match status" value="1"/>
</dbReference>